<reference evidence="1" key="1">
    <citation type="submission" date="2022-03" db="EMBL/GenBank/DDBJ databases">
        <title>Streptomyces 7R015 and 7R016 isolated from Barleria lupulina in Thailand.</title>
        <authorList>
            <person name="Kanchanasin P."/>
            <person name="Phongsopitanun W."/>
            <person name="Tanasupawat S."/>
        </authorList>
    </citation>
    <scope>NUCLEOTIDE SEQUENCE</scope>
    <source>
        <strain evidence="1">7R015</strain>
    </source>
</reference>
<dbReference type="Proteomes" id="UP001165269">
    <property type="component" value="Unassembled WGS sequence"/>
</dbReference>
<accession>A0ABS9YR33</accession>
<evidence type="ECO:0000313" key="1">
    <source>
        <dbReference type="EMBL" id="MCI3279160.1"/>
    </source>
</evidence>
<proteinExistence type="predicted"/>
<comment type="caution">
    <text evidence="1">The sequence shown here is derived from an EMBL/GenBank/DDBJ whole genome shotgun (WGS) entry which is preliminary data.</text>
</comment>
<gene>
    <name evidence="1" type="ORF">MQP27_49660</name>
</gene>
<organism evidence="1 2">
    <name type="scientific">Streptomyces cylindrosporus</name>
    <dbReference type="NCBI Taxonomy" id="2927583"/>
    <lineage>
        <taxon>Bacteria</taxon>
        <taxon>Bacillati</taxon>
        <taxon>Actinomycetota</taxon>
        <taxon>Actinomycetes</taxon>
        <taxon>Kitasatosporales</taxon>
        <taxon>Streptomycetaceae</taxon>
        <taxon>Streptomyces</taxon>
    </lineage>
</organism>
<keyword evidence="2" id="KW-1185">Reference proteome</keyword>
<sequence>MSSTVTEQAVVGRRIEFTYYRDLNTPNPPRHPGTITALIPDQGACVKLRLDGTRHSLHVPPDYEGLTYLDEILPVPVLPMGRFTPTVEQMGGEWAGVPVCLLQSEPTGAEHVIALTADPAAARTAVTSYLTQTGWDLDYVDLDQLELRWAVFEWGPEDDDIPWTANWDACEGDEQAIRIHLLPLPA</sequence>
<dbReference type="EMBL" id="JALDAY010000024">
    <property type="protein sequence ID" value="MCI3279160.1"/>
    <property type="molecule type" value="Genomic_DNA"/>
</dbReference>
<evidence type="ECO:0000313" key="2">
    <source>
        <dbReference type="Proteomes" id="UP001165269"/>
    </source>
</evidence>
<protein>
    <submittedName>
        <fullName evidence="1">Uncharacterized protein</fullName>
    </submittedName>
</protein>
<name>A0ABS9YR33_9ACTN</name>
<dbReference type="RefSeq" id="WP_242778874.1">
    <property type="nucleotide sequence ID" value="NZ_JALDAY010000024.1"/>
</dbReference>